<comment type="caution">
    <text evidence="2">The sequence shown here is derived from an EMBL/GenBank/DDBJ whole genome shotgun (WGS) entry which is preliminary data.</text>
</comment>
<dbReference type="RefSeq" id="WP_136742379.1">
    <property type="nucleotide sequence ID" value="NZ_SUMB01000009.1"/>
</dbReference>
<proteinExistence type="predicted"/>
<gene>
    <name evidence="2" type="ORF">FCH28_24900</name>
</gene>
<keyword evidence="3" id="KW-1185">Reference proteome</keyword>
<feature type="region of interest" description="Disordered" evidence="1">
    <location>
        <begin position="146"/>
        <end position="165"/>
    </location>
</feature>
<name>A0A4U0N775_9ACTN</name>
<dbReference type="EMBL" id="SUMB01000009">
    <property type="protein sequence ID" value="TJZ49540.1"/>
    <property type="molecule type" value="Genomic_DNA"/>
</dbReference>
<sequence length="165" mass="16395">MATARSPFGIVRDRVSAVPLRALWLALLLFGAMIAHGTCTESGQTHPAAPGPAAVSSPAGAHAHVAAQAHVVTHDQAAAEQSVAPSPSLQLAEVDEGGGGVPAHHSAEVCVSGQPQQGAELPVPCAAPSTDSASRAPAQGRFGVAGGTSVLPPLSNTTRSVVQQV</sequence>
<accession>A0A4U0N775</accession>
<protein>
    <submittedName>
        <fullName evidence="2">Uncharacterized protein</fullName>
    </submittedName>
</protein>
<organism evidence="2 3">
    <name type="scientific">Streptomyces piniterrae</name>
    <dbReference type="NCBI Taxonomy" id="2571125"/>
    <lineage>
        <taxon>Bacteria</taxon>
        <taxon>Bacillati</taxon>
        <taxon>Actinomycetota</taxon>
        <taxon>Actinomycetes</taxon>
        <taxon>Kitasatosporales</taxon>
        <taxon>Streptomycetaceae</taxon>
        <taxon>Streptomyces</taxon>
    </lineage>
</organism>
<evidence type="ECO:0000313" key="3">
    <source>
        <dbReference type="Proteomes" id="UP000308697"/>
    </source>
</evidence>
<evidence type="ECO:0000313" key="2">
    <source>
        <dbReference type="EMBL" id="TJZ49540.1"/>
    </source>
</evidence>
<dbReference type="OrthoDB" id="4328926at2"/>
<feature type="compositionally biased region" description="Polar residues" evidence="1">
    <location>
        <begin position="154"/>
        <end position="165"/>
    </location>
</feature>
<dbReference type="AlphaFoldDB" id="A0A4U0N775"/>
<evidence type="ECO:0000256" key="1">
    <source>
        <dbReference type="SAM" id="MobiDB-lite"/>
    </source>
</evidence>
<reference evidence="2 3" key="1">
    <citation type="submission" date="2019-04" db="EMBL/GenBank/DDBJ databases">
        <title>Streptomyces piniterrae sp. nov., a heliquinomycin-producing actinomycete isolated from rhizosphere soil of Pinus yunnanensis.</title>
        <authorList>
            <person name="Zhuang X."/>
            <person name="Zhao J."/>
        </authorList>
    </citation>
    <scope>NUCLEOTIDE SEQUENCE [LARGE SCALE GENOMIC DNA]</scope>
    <source>
        <strain evidence="3">jys28</strain>
    </source>
</reference>
<feature type="region of interest" description="Disordered" evidence="1">
    <location>
        <begin position="75"/>
        <end position="106"/>
    </location>
</feature>
<dbReference type="Proteomes" id="UP000308697">
    <property type="component" value="Unassembled WGS sequence"/>
</dbReference>